<dbReference type="EMBL" id="FNZA01000005">
    <property type="protein sequence ID" value="SEJ21618.1"/>
    <property type="molecule type" value="Genomic_DNA"/>
</dbReference>
<gene>
    <name evidence="1" type="ORF">SAMN04488058_1059</name>
</gene>
<organism evidence="1 2">
    <name type="scientific">Deinococcus reticulitermitis</name>
    <dbReference type="NCBI Taxonomy" id="856736"/>
    <lineage>
        <taxon>Bacteria</taxon>
        <taxon>Thermotogati</taxon>
        <taxon>Deinococcota</taxon>
        <taxon>Deinococci</taxon>
        <taxon>Deinococcales</taxon>
        <taxon>Deinococcaceae</taxon>
        <taxon>Deinococcus</taxon>
    </lineage>
</organism>
<evidence type="ECO:0008006" key="3">
    <source>
        <dbReference type="Google" id="ProtNLM"/>
    </source>
</evidence>
<proteinExistence type="predicted"/>
<dbReference type="Proteomes" id="UP000199223">
    <property type="component" value="Unassembled WGS sequence"/>
</dbReference>
<dbReference type="RefSeq" id="WP_245745300.1">
    <property type="nucleotide sequence ID" value="NZ_FNZA01000005.1"/>
</dbReference>
<dbReference type="Pfam" id="PF11697">
    <property type="entry name" value="DUF3293"/>
    <property type="match status" value="1"/>
</dbReference>
<keyword evidence="2" id="KW-1185">Reference proteome</keyword>
<evidence type="ECO:0000313" key="1">
    <source>
        <dbReference type="EMBL" id="SEJ21618.1"/>
    </source>
</evidence>
<dbReference type="STRING" id="856736.SAMN04488058_1059"/>
<name>A0A1H6WXR9_9DEIO</name>
<protein>
    <recommendedName>
        <fullName evidence="3">DUF3293 domain-containing protein</fullName>
    </recommendedName>
</protein>
<accession>A0A1H6WXR9</accession>
<evidence type="ECO:0000313" key="2">
    <source>
        <dbReference type="Proteomes" id="UP000199223"/>
    </source>
</evidence>
<dbReference type="AlphaFoldDB" id="A0A1H6WXR9"/>
<dbReference type="InterPro" id="IPR021710">
    <property type="entry name" value="DUF3293"/>
</dbReference>
<reference evidence="2" key="1">
    <citation type="submission" date="2016-10" db="EMBL/GenBank/DDBJ databases">
        <authorList>
            <person name="Varghese N."/>
            <person name="Submissions S."/>
        </authorList>
    </citation>
    <scope>NUCLEOTIDE SEQUENCE [LARGE SCALE GENOMIC DNA]</scope>
    <source>
        <strain evidence="2">CGMCC 1.10218</strain>
    </source>
</reference>
<sequence length="159" mass="17155">MSPAEPPPEALRQAFLTTAYGPPGARMRLCPERSRPPSWADRGQSWAIVTAWNPGACRAEHRANLHAHARLLTQVLAARLSPVAARNGTGEWTEEGLLIPGASLKQTLAWTRSFGQEAALWGVGARAALVWRTGRIERGWAVAVTEDPVTESAVAEDEG</sequence>